<dbReference type="GO" id="GO:0009279">
    <property type="term" value="C:cell outer membrane"/>
    <property type="evidence" value="ECO:0007669"/>
    <property type="project" value="UniProtKB-SubCell"/>
</dbReference>
<dbReference type="SUPFAM" id="SSF56935">
    <property type="entry name" value="Porins"/>
    <property type="match status" value="1"/>
</dbReference>
<evidence type="ECO:0000256" key="5">
    <source>
        <dbReference type="ARBA" id="ARBA00022729"/>
    </source>
</evidence>
<evidence type="ECO:0008006" key="9">
    <source>
        <dbReference type="Google" id="ProtNLM"/>
    </source>
</evidence>
<evidence type="ECO:0000256" key="4">
    <source>
        <dbReference type="ARBA" id="ARBA00022692"/>
    </source>
</evidence>
<name>A0A7V3NUS2_UNCW3</name>
<keyword evidence="6" id="KW-0472">Membrane</keyword>
<dbReference type="Gene3D" id="2.40.160.60">
    <property type="entry name" value="Outer membrane protein transport protein (OMPP1/FadL/TodX)"/>
    <property type="match status" value="1"/>
</dbReference>
<reference evidence="8" key="1">
    <citation type="journal article" date="2020" name="mSystems">
        <title>Genome- and Community-Level Interaction Insights into Carbon Utilization and Element Cycling Functions of Hydrothermarchaeota in Hydrothermal Sediment.</title>
        <authorList>
            <person name="Zhou Z."/>
            <person name="Liu Y."/>
            <person name="Xu W."/>
            <person name="Pan J."/>
            <person name="Luo Z.H."/>
            <person name="Li M."/>
        </authorList>
    </citation>
    <scope>NUCLEOTIDE SEQUENCE [LARGE SCALE GENOMIC DNA]</scope>
    <source>
        <strain evidence="8">SpSt-754</strain>
    </source>
</reference>
<dbReference type="EMBL" id="DTGD01000042">
    <property type="protein sequence ID" value="HGB35471.1"/>
    <property type="molecule type" value="Genomic_DNA"/>
</dbReference>
<accession>A0A7V3NUS2</accession>
<sequence>MYKSLKYLTITALLTATLQAGGFALSGVGARALSMGGAFRAVANDWSTLFWNPAGLAYIDESQIALNGLGIRPSSSYEPNTGILGYDGPYSIREEVNAHPQNFYIPSFAYITPFEIAENRVAISFTVPFGLGSKWDLYDFPIGYYNTTDTTFKVPNYEKYDWQSDLSVYNIYLSYAKSFGKFSIGLSAGATRTSITLRKVNFFDPATVDTSAHSLPIQYRLFPIDTKIEGTGWGFGGILGIIWKINEKLALGASARVYSKVKLEGTADLTLYFPYNDYLLSQMPPEKKFMFNGSTASGSGTFTTKLNLPANAGAGISYKPSEKLTLALDVDWTRWFTLDRLGVDFQNLVLKVNNTIPLDTVKTDTLTLLWKNTYRVSFGGEYKVMPDLLIRYGLYWDQSPVPDNTITVLIPDPGDKYSVNLGLGYNWKNMEINLNYEYILPSRRTVERDSTYSYESPYLPGTYEMNIHGLGLNIVYKF</sequence>
<protein>
    <recommendedName>
        <fullName evidence="9">Transporter</fullName>
    </recommendedName>
</protein>
<keyword evidence="5" id="KW-0732">Signal</keyword>
<dbReference type="InterPro" id="IPR005017">
    <property type="entry name" value="OMPP1/FadL/TodX"/>
</dbReference>
<dbReference type="PANTHER" id="PTHR35093:SF8">
    <property type="entry name" value="OUTER MEMBRANE PROTEIN NMB0088-RELATED"/>
    <property type="match status" value="1"/>
</dbReference>
<evidence type="ECO:0000256" key="1">
    <source>
        <dbReference type="ARBA" id="ARBA00004571"/>
    </source>
</evidence>
<organism evidence="8">
    <name type="scientific">candidate division WOR-3 bacterium</name>
    <dbReference type="NCBI Taxonomy" id="2052148"/>
    <lineage>
        <taxon>Bacteria</taxon>
        <taxon>Bacteria division WOR-3</taxon>
    </lineage>
</organism>
<comment type="subcellular location">
    <subcellularLocation>
        <location evidence="1">Cell outer membrane</location>
        <topology evidence="1">Multi-pass membrane protein</topology>
    </subcellularLocation>
</comment>
<evidence type="ECO:0000256" key="7">
    <source>
        <dbReference type="ARBA" id="ARBA00023237"/>
    </source>
</evidence>
<keyword evidence="7" id="KW-0998">Cell outer membrane</keyword>
<keyword evidence="4" id="KW-0812">Transmembrane</keyword>
<dbReference type="Pfam" id="PF03349">
    <property type="entry name" value="Toluene_X"/>
    <property type="match status" value="1"/>
</dbReference>
<evidence type="ECO:0000256" key="6">
    <source>
        <dbReference type="ARBA" id="ARBA00023136"/>
    </source>
</evidence>
<comment type="similarity">
    <text evidence="2">Belongs to the OmpP1/FadL family.</text>
</comment>
<gene>
    <name evidence="8" type="ORF">ENV38_01000</name>
</gene>
<comment type="caution">
    <text evidence="8">The sequence shown here is derived from an EMBL/GenBank/DDBJ whole genome shotgun (WGS) entry which is preliminary data.</text>
</comment>
<dbReference type="AlphaFoldDB" id="A0A7V3NUS2"/>
<proteinExistence type="inferred from homology"/>
<dbReference type="PANTHER" id="PTHR35093">
    <property type="entry name" value="OUTER MEMBRANE PROTEIN NMB0088-RELATED"/>
    <property type="match status" value="1"/>
</dbReference>
<keyword evidence="3" id="KW-1134">Transmembrane beta strand</keyword>
<dbReference type="GO" id="GO:0015483">
    <property type="term" value="F:long-chain fatty acid transporting porin activity"/>
    <property type="evidence" value="ECO:0007669"/>
    <property type="project" value="TreeGrafter"/>
</dbReference>
<evidence type="ECO:0000256" key="2">
    <source>
        <dbReference type="ARBA" id="ARBA00008163"/>
    </source>
</evidence>
<evidence type="ECO:0000313" key="8">
    <source>
        <dbReference type="EMBL" id="HGB35471.1"/>
    </source>
</evidence>
<evidence type="ECO:0000256" key="3">
    <source>
        <dbReference type="ARBA" id="ARBA00022452"/>
    </source>
</evidence>